<protein>
    <submittedName>
        <fullName evidence="2">Uncharacterized protein</fullName>
    </submittedName>
</protein>
<organism evidence="2 3">
    <name type="scientific">Paenibacillus etheri</name>
    <dbReference type="NCBI Taxonomy" id="1306852"/>
    <lineage>
        <taxon>Bacteria</taxon>
        <taxon>Bacillati</taxon>
        <taxon>Bacillota</taxon>
        <taxon>Bacilli</taxon>
        <taxon>Bacillales</taxon>
        <taxon>Paenibacillaceae</taxon>
        <taxon>Paenibacillus</taxon>
    </lineage>
</organism>
<name>A0A0W1AS05_9BACL</name>
<feature type="transmembrane region" description="Helical" evidence="1">
    <location>
        <begin position="29"/>
        <end position="47"/>
    </location>
</feature>
<keyword evidence="3" id="KW-1185">Reference proteome</keyword>
<dbReference type="AlphaFoldDB" id="A0A0W1AS05"/>
<evidence type="ECO:0000313" key="3">
    <source>
        <dbReference type="Proteomes" id="UP000054709"/>
    </source>
</evidence>
<reference evidence="2 3" key="1">
    <citation type="journal article" date="2015" name="Int. Biodeterior. Biodegradation">
        <title>Physiological and genetic screening methods for the isolation of methyl tert-butyl ether-degrading bacteria for bioremediation purposes.</title>
        <authorList>
            <person name="Guisado I.M."/>
            <person name="Purswani J."/>
            <person name="Gonzalez Lopez J."/>
            <person name="Pozo C."/>
        </authorList>
    </citation>
    <scope>NUCLEOTIDE SEQUENCE [LARGE SCALE GENOMIC DNA]</scope>
    <source>
        <strain evidence="2 3">SH7</strain>
    </source>
</reference>
<keyword evidence="1" id="KW-0812">Transmembrane</keyword>
<evidence type="ECO:0000256" key="1">
    <source>
        <dbReference type="SAM" id="Phobius"/>
    </source>
</evidence>
<evidence type="ECO:0000313" key="2">
    <source>
        <dbReference type="EMBL" id="KTD84105.1"/>
    </source>
</evidence>
<comment type="caution">
    <text evidence="2">The sequence shown here is derived from an EMBL/GenBank/DDBJ whole genome shotgun (WGS) entry which is preliminary data.</text>
</comment>
<dbReference type="Proteomes" id="UP000054709">
    <property type="component" value="Unassembled WGS sequence"/>
</dbReference>
<keyword evidence="1" id="KW-1133">Transmembrane helix</keyword>
<gene>
    <name evidence="2" type="ORF">UQ64_28515</name>
</gene>
<keyword evidence="1" id="KW-0472">Membrane</keyword>
<accession>A0A0W1AS05</accession>
<dbReference type="EMBL" id="LCZJ02000037">
    <property type="protein sequence ID" value="KTD84105.1"/>
    <property type="molecule type" value="Genomic_DNA"/>
</dbReference>
<proteinExistence type="predicted"/>
<sequence length="67" mass="8207">MWINVIILMKLSYFKYEGGVPDEKEIPKIFVFWYWVFYCCFFLELMMDRIGLSKIKRNQAKMPWASL</sequence>